<dbReference type="CDD" id="cd01310">
    <property type="entry name" value="TatD_DNAse"/>
    <property type="match status" value="1"/>
</dbReference>
<feature type="binding site" evidence="3">
    <location>
        <position position="5"/>
    </location>
    <ligand>
        <name>a divalent metal cation</name>
        <dbReference type="ChEBI" id="CHEBI:60240"/>
        <label>1</label>
    </ligand>
</feature>
<accession>A0A2M6W7N6</accession>
<evidence type="ECO:0000256" key="1">
    <source>
        <dbReference type="ARBA" id="ARBA00022723"/>
    </source>
</evidence>
<feature type="binding site" evidence="3">
    <location>
        <position position="145"/>
    </location>
    <ligand>
        <name>a divalent metal cation</name>
        <dbReference type="ChEBI" id="CHEBI:60240"/>
        <label>2</label>
    </ligand>
</feature>
<reference evidence="5" key="1">
    <citation type="submission" date="2017-09" db="EMBL/GenBank/DDBJ databases">
        <title>Depth-based differentiation of microbial function through sediment-hosted aquifers and enrichment of novel symbionts in the deep terrestrial subsurface.</title>
        <authorList>
            <person name="Probst A.J."/>
            <person name="Ladd B."/>
            <person name="Jarett J.K."/>
            <person name="Geller-Mcgrath D.E."/>
            <person name="Sieber C.M.K."/>
            <person name="Emerson J.B."/>
            <person name="Anantharaman K."/>
            <person name="Thomas B.C."/>
            <person name="Malmstrom R."/>
            <person name="Stieglmeier M."/>
            <person name="Klingl A."/>
            <person name="Woyke T."/>
            <person name="Ryan C.M."/>
            <person name="Banfield J.F."/>
        </authorList>
    </citation>
    <scope>NUCLEOTIDE SEQUENCE [LARGE SCALE GENOMIC DNA]</scope>
</reference>
<dbReference type="SUPFAM" id="SSF51556">
    <property type="entry name" value="Metallo-dependent hydrolases"/>
    <property type="match status" value="1"/>
</dbReference>
<dbReference type="Proteomes" id="UP000231426">
    <property type="component" value="Unassembled WGS sequence"/>
</dbReference>
<dbReference type="InterPro" id="IPR015991">
    <property type="entry name" value="TatD/YcfH-like"/>
</dbReference>
<sequence>MMDTHCHVQFNAFKDDSAEVIKKCADKKIILNTVGSQLDTSRRAVKFAESFDGVYATVGLHPIHLCSTEIDEEEIQFKSREEKFDIDIYRELAKHKKTIAIGECGLDFYHLPINMSRDEAFVLQKEAFIKQIELAQELSLPVVIHVRSAYQETIKILEELPYKIRGVVHCYSSNWRNAEKFLSLGLHLGFTATITFPAKKTDPQIQADLIETVQNCPLERILTETDAPYLAPQAYRGQRCEPWMVEEVVKKIAEIKKISYDKVNEITFANALKLFNIK</sequence>
<dbReference type="PANTHER" id="PTHR46124:SF2">
    <property type="entry name" value="D-AMINOACYL-TRNA DEACYLASE"/>
    <property type="match status" value="1"/>
</dbReference>
<dbReference type="GO" id="GO:0005829">
    <property type="term" value="C:cytosol"/>
    <property type="evidence" value="ECO:0007669"/>
    <property type="project" value="TreeGrafter"/>
</dbReference>
<protein>
    <submittedName>
        <fullName evidence="4">Hydrolase TatD</fullName>
    </submittedName>
</protein>
<dbReference type="PIRSF" id="PIRSF005902">
    <property type="entry name" value="DNase_TatD"/>
    <property type="match status" value="1"/>
</dbReference>
<dbReference type="InterPro" id="IPR001130">
    <property type="entry name" value="TatD-like"/>
</dbReference>
<evidence type="ECO:0000313" key="4">
    <source>
        <dbReference type="EMBL" id="PIT88804.1"/>
    </source>
</evidence>
<evidence type="ECO:0000313" key="5">
    <source>
        <dbReference type="Proteomes" id="UP000231426"/>
    </source>
</evidence>
<gene>
    <name evidence="4" type="ORF">COU29_00270</name>
</gene>
<feature type="binding site" evidence="3">
    <location>
        <position position="169"/>
    </location>
    <ligand>
        <name>a divalent metal cation</name>
        <dbReference type="ChEBI" id="CHEBI:60240"/>
        <label>2</label>
    </ligand>
</feature>
<dbReference type="FunFam" id="3.20.20.140:FF:000005">
    <property type="entry name" value="TatD family hydrolase"/>
    <property type="match status" value="1"/>
</dbReference>
<comment type="caution">
    <text evidence="4">The sequence shown here is derived from an EMBL/GenBank/DDBJ whole genome shotgun (WGS) entry which is preliminary data.</text>
</comment>
<dbReference type="GO" id="GO:0004536">
    <property type="term" value="F:DNA nuclease activity"/>
    <property type="evidence" value="ECO:0007669"/>
    <property type="project" value="InterPro"/>
</dbReference>
<dbReference type="EMBL" id="PFBV01000001">
    <property type="protein sequence ID" value="PIT88804.1"/>
    <property type="molecule type" value="Genomic_DNA"/>
</dbReference>
<organism evidence="4 5">
    <name type="scientific">Candidatus Magasanikbacteria bacterium CG10_big_fil_rev_8_21_14_0_10_36_32</name>
    <dbReference type="NCBI Taxonomy" id="1974646"/>
    <lineage>
        <taxon>Bacteria</taxon>
        <taxon>Candidatus Magasanikiibacteriota</taxon>
    </lineage>
</organism>
<feature type="binding site" evidence="3">
    <location>
        <position position="7"/>
    </location>
    <ligand>
        <name>a divalent metal cation</name>
        <dbReference type="ChEBI" id="CHEBI:60240"/>
        <label>1</label>
    </ligand>
</feature>
<dbReference type="GO" id="GO:0046872">
    <property type="term" value="F:metal ion binding"/>
    <property type="evidence" value="ECO:0007669"/>
    <property type="project" value="UniProtKB-KW"/>
</dbReference>
<evidence type="ECO:0000256" key="2">
    <source>
        <dbReference type="ARBA" id="ARBA00022801"/>
    </source>
</evidence>
<feature type="binding site" evidence="3">
    <location>
        <position position="226"/>
    </location>
    <ligand>
        <name>a divalent metal cation</name>
        <dbReference type="ChEBI" id="CHEBI:60240"/>
        <label>1</label>
    </ligand>
</feature>
<keyword evidence="2 4" id="KW-0378">Hydrolase</keyword>
<evidence type="ECO:0000256" key="3">
    <source>
        <dbReference type="PIRSR" id="PIRSR005902-1"/>
    </source>
</evidence>
<dbReference type="PANTHER" id="PTHR46124">
    <property type="entry name" value="D-AMINOACYL-TRNA DEACYLASE"/>
    <property type="match status" value="1"/>
</dbReference>
<proteinExistence type="predicted"/>
<dbReference type="InterPro" id="IPR032466">
    <property type="entry name" value="Metal_Hydrolase"/>
</dbReference>
<dbReference type="Pfam" id="PF01026">
    <property type="entry name" value="TatD_DNase"/>
    <property type="match status" value="1"/>
</dbReference>
<dbReference type="Gene3D" id="3.20.20.140">
    <property type="entry name" value="Metal-dependent hydrolases"/>
    <property type="match status" value="1"/>
</dbReference>
<feature type="binding site" evidence="3">
    <location>
        <position position="103"/>
    </location>
    <ligand>
        <name>a divalent metal cation</name>
        <dbReference type="ChEBI" id="CHEBI:60240"/>
        <label>1</label>
    </ligand>
</feature>
<dbReference type="GO" id="GO:0016788">
    <property type="term" value="F:hydrolase activity, acting on ester bonds"/>
    <property type="evidence" value="ECO:0007669"/>
    <property type="project" value="InterPro"/>
</dbReference>
<name>A0A2M6W7N6_9BACT</name>
<keyword evidence="1 3" id="KW-0479">Metal-binding</keyword>
<dbReference type="NCBIfam" id="TIGR00010">
    <property type="entry name" value="YchF/TatD family DNA exonuclease"/>
    <property type="match status" value="1"/>
</dbReference>
<dbReference type="AlphaFoldDB" id="A0A2M6W7N6"/>